<dbReference type="CDD" id="cd14727">
    <property type="entry name" value="ChanN-like"/>
    <property type="match status" value="1"/>
</dbReference>
<organism evidence="2 3">
    <name type="scientific">Thermocrinis minervae</name>
    <dbReference type="NCBI Taxonomy" id="381751"/>
    <lineage>
        <taxon>Bacteria</taxon>
        <taxon>Pseudomonadati</taxon>
        <taxon>Aquificota</taxon>
        <taxon>Aquificia</taxon>
        <taxon>Aquificales</taxon>
        <taxon>Aquificaceae</taxon>
        <taxon>Thermocrinis</taxon>
    </lineage>
</organism>
<proteinExistence type="predicted"/>
<sequence length="230" mass="27114">MFFISLALIFFIKISYAVCNIEVIYLPEIHTNKKDHEFQMKVIESLWKSGNKFVIAMEMFQQNFQRYLDEYVSGQIDEEEFLRKTQYKERWGYPEELYAPVWRFAREKGIKLYAIGLPSEVVNKIKAVGLRHVKDSTLPTTIVDPKPEEIERWKSVLKDHPRVDEKVFLDVQNAWDNSMAFAIANILKKENKKVVVLLGREHAPSLDQGVPYRLSVFRPFTSQKILQRQE</sequence>
<evidence type="ECO:0000313" key="2">
    <source>
        <dbReference type="EMBL" id="SHK23372.1"/>
    </source>
</evidence>
<keyword evidence="3" id="KW-1185">Reference proteome</keyword>
<gene>
    <name evidence="2" type="ORF">SAMN05444391_0381</name>
</gene>
<dbReference type="Pfam" id="PF04187">
    <property type="entry name" value="Cofac_haem_bdg"/>
    <property type="match status" value="1"/>
</dbReference>
<protein>
    <submittedName>
        <fullName evidence="2">Haem-binding uptake, Tiki superfamily, ChaN</fullName>
    </submittedName>
</protein>
<evidence type="ECO:0000259" key="1">
    <source>
        <dbReference type="Pfam" id="PF04187"/>
    </source>
</evidence>
<reference evidence="2 3" key="1">
    <citation type="submission" date="2016-11" db="EMBL/GenBank/DDBJ databases">
        <authorList>
            <person name="Jaros S."/>
            <person name="Januszkiewicz K."/>
            <person name="Wedrychowicz H."/>
        </authorList>
    </citation>
    <scope>NUCLEOTIDE SEQUENCE [LARGE SCALE GENOMIC DNA]</scope>
    <source>
        <strain evidence="2 3">DSM 19557</strain>
    </source>
</reference>
<dbReference type="Gene3D" id="3.40.50.11550">
    <property type="match status" value="1"/>
</dbReference>
<evidence type="ECO:0000313" key="3">
    <source>
        <dbReference type="Proteomes" id="UP000189810"/>
    </source>
</evidence>
<dbReference type="STRING" id="381751.SAMN05444391_0381"/>
<accession>A0A1M6QSW0</accession>
<dbReference type="SUPFAM" id="SSF159501">
    <property type="entry name" value="EreA/ChaN-like"/>
    <property type="match status" value="1"/>
</dbReference>
<dbReference type="EMBL" id="LT670846">
    <property type="protein sequence ID" value="SHK23372.1"/>
    <property type="molecule type" value="Genomic_DNA"/>
</dbReference>
<dbReference type="InterPro" id="IPR007314">
    <property type="entry name" value="Cofac_haem-bd_dom"/>
</dbReference>
<name>A0A1M6QSW0_9AQUI</name>
<dbReference type="OrthoDB" id="9795827at2"/>
<dbReference type="Proteomes" id="UP000189810">
    <property type="component" value="Chromosome I"/>
</dbReference>
<dbReference type="AlphaFoldDB" id="A0A1M6QSW0"/>
<feature type="domain" description="Haem-binding uptake Tiki superfamily ChaN" evidence="1">
    <location>
        <begin position="22"/>
        <end position="214"/>
    </location>
</feature>